<reference evidence="2" key="1">
    <citation type="journal article" date="2020" name="Nature">
        <title>Giant virus diversity and host interactions through global metagenomics.</title>
        <authorList>
            <person name="Schulz F."/>
            <person name="Roux S."/>
            <person name="Paez-Espino D."/>
            <person name="Jungbluth S."/>
            <person name="Walsh D.A."/>
            <person name="Denef V.J."/>
            <person name="McMahon K.D."/>
            <person name="Konstantinidis K.T."/>
            <person name="Eloe-Fadrosh E.A."/>
            <person name="Kyrpides N.C."/>
            <person name="Woyke T."/>
        </authorList>
    </citation>
    <scope>NUCLEOTIDE SEQUENCE</scope>
    <source>
        <strain evidence="2">GVMAG-S-ERX555907-102</strain>
    </source>
</reference>
<organism evidence="2">
    <name type="scientific">viral metagenome</name>
    <dbReference type="NCBI Taxonomy" id="1070528"/>
    <lineage>
        <taxon>unclassified sequences</taxon>
        <taxon>metagenomes</taxon>
        <taxon>organismal metagenomes</taxon>
    </lineage>
</organism>
<dbReference type="Gene3D" id="1.20.1270.220">
    <property type="match status" value="1"/>
</dbReference>
<sequence>MNKDKLKLLCETIEKMDQKDHVEILKIIKNSSLNIQITENSNGCFINMDTLDAETVDSIDKYVIFLKQNEKELHEQEMTKSILIDSLNDLHK</sequence>
<accession>A0A6C0KYW2</accession>
<feature type="domain" description="NET" evidence="1">
    <location>
        <begin position="7"/>
        <end position="63"/>
    </location>
</feature>
<evidence type="ECO:0000313" key="2">
    <source>
        <dbReference type="EMBL" id="QHU22431.1"/>
    </source>
</evidence>
<dbReference type="EMBL" id="MN741007">
    <property type="protein sequence ID" value="QHU22431.1"/>
    <property type="molecule type" value="Genomic_DNA"/>
</dbReference>
<protein>
    <recommendedName>
        <fullName evidence="1">NET domain-containing protein</fullName>
    </recommendedName>
</protein>
<dbReference type="Pfam" id="PF17035">
    <property type="entry name" value="BET"/>
    <property type="match status" value="1"/>
</dbReference>
<dbReference type="InterPro" id="IPR038336">
    <property type="entry name" value="NET_sf"/>
</dbReference>
<dbReference type="InterPro" id="IPR027353">
    <property type="entry name" value="NET_dom"/>
</dbReference>
<name>A0A6C0KYW2_9ZZZZ</name>
<proteinExistence type="predicted"/>
<evidence type="ECO:0000259" key="1">
    <source>
        <dbReference type="Pfam" id="PF17035"/>
    </source>
</evidence>
<dbReference type="AlphaFoldDB" id="A0A6C0KYW2"/>